<evidence type="ECO:0000256" key="1">
    <source>
        <dbReference type="SAM" id="MobiDB-lite"/>
    </source>
</evidence>
<comment type="caution">
    <text evidence="2">The sequence shown here is derived from an EMBL/GenBank/DDBJ whole genome shotgun (WGS) entry which is preliminary data.</text>
</comment>
<proteinExistence type="predicted"/>
<keyword evidence="3" id="KW-1185">Reference proteome</keyword>
<feature type="region of interest" description="Disordered" evidence="1">
    <location>
        <begin position="98"/>
        <end position="137"/>
    </location>
</feature>
<dbReference type="Proteomes" id="UP001243846">
    <property type="component" value="Unassembled WGS sequence"/>
</dbReference>
<evidence type="ECO:0000313" key="2">
    <source>
        <dbReference type="EMBL" id="MDN3714307.1"/>
    </source>
</evidence>
<evidence type="ECO:0000313" key="3">
    <source>
        <dbReference type="Proteomes" id="UP001243846"/>
    </source>
</evidence>
<accession>A0ABT8DHE7</accession>
<sequence length="137" mass="15104">MAEDQKSLIARAMDAVEDRMRSGLTQNRHVMAATAKAVELEKREIIEEARAARIDTALSEMADAVIAGERPRFRSDEQAMAFLQDFETRYGAGAMERLRAGDSTDLSVTSPTLPRHDQGCGPAHGRRKSCRSARSDP</sequence>
<gene>
    <name evidence="2" type="ORF">QWZ10_25415</name>
</gene>
<name>A0ABT8DHE7_9RHOB</name>
<reference evidence="3" key="1">
    <citation type="journal article" date="2019" name="Int. J. Syst. Evol. Microbiol.">
        <title>The Global Catalogue of Microorganisms (GCM) 10K type strain sequencing project: providing services to taxonomists for standard genome sequencing and annotation.</title>
        <authorList>
            <consortium name="The Broad Institute Genomics Platform"/>
            <consortium name="The Broad Institute Genome Sequencing Center for Infectious Disease"/>
            <person name="Wu L."/>
            <person name="Ma J."/>
        </authorList>
    </citation>
    <scope>NUCLEOTIDE SEQUENCE [LARGE SCALE GENOMIC DNA]</scope>
    <source>
        <strain evidence="3">CECT 8482</strain>
    </source>
</reference>
<protein>
    <submittedName>
        <fullName evidence="2">Uncharacterized protein</fullName>
    </submittedName>
</protein>
<dbReference type="EMBL" id="JAUFRC010000004">
    <property type="protein sequence ID" value="MDN3714307.1"/>
    <property type="molecule type" value="Genomic_DNA"/>
</dbReference>
<organism evidence="2 3">
    <name type="scientific">Paracoccus cavernae</name>
    <dbReference type="NCBI Taxonomy" id="1571207"/>
    <lineage>
        <taxon>Bacteria</taxon>
        <taxon>Pseudomonadati</taxon>
        <taxon>Pseudomonadota</taxon>
        <taxon>Alphaproteobacteria</taxon>
        <taxon>Rhodobacterales</taxon>
        <taxon>Paracoccaceae</taxon>
        <taxon>Paracoccus</taxon>
    </lineage>
</organism>